<keyword evidence="1" id="KW-0472">Membrane</keyword>
<dbReference type="KEGG" id="fya:KMW28_26935"/>
<sequence>MKIINTHKLLFKGRQVYHHLLYGILLWVVALVHEFVLMSYPSFNAINLSLVFRSILIILTINSAALFTRRYLLKLYDFQLTKFYQLLFSFTIEILFTIFLLKLLSVFMTMYHLVLNEYILIVYLFPLKIIEYSFLELDEMIGPLHLKKMLFDKYSSSTSEERVFLFADLNNSTQIANQLGEERYSNFLKDVFEKFSVIYDYYGDIFQYVGDEVVITWKVNDKHKNAYLDGANACLDTIKKSAPYFLNKYGIAPQFKMALHSGKVMTTTIGQLKKELCFHGEAINVTSKIQQYCDLFHSEIVVTKQLLDTAKQELENFEYHGFRRVKGGGKELELYTPIKM</sequence>
<feature type="domain" description="Guanylate cyclase" evidence="2">
    <location>
        <begin position="163"/>
        <end position="290"/>
    </location>
</feature>
<keyword evidence="1" id="KW-0812">Transmembrane</keyword>
<accession>A0AAX1NC62</accession>
<evidence type="ECO:0000256" key="1">
    <source>
        <dbReference type="SAM" id="Phobius"/>
    </source>
</evidence>
<protein>
    <submittedName>
        <fullName evidence="3">Adenylate/guanylate cyclase domain-containing protein</fullName>
    </submittedName>
</protein>
<dbReference type="InterPro" id="IPR029787">
    <property type="entry name" value="Nucleotide_cyclase"/>
</dbReference>
<keyword evidence="1" id="KW-1133">Transmembrane helix</keyword>
<dbReference type="GO" id="GO:0009190">
    <property type="term" value="P:cyclic nucleotide biosynthetic process"/>
    <property type="evidence" value="ECO:0007669"/>
    <property type="project" value="InterPro"/>
</dbReference>
<dbReference type="Gene3D" id="3.30.70.1230">
    <property type="entry name" value="Nucleotide cyclase"/>
    <property type="match status" value="1"/>
</dbReference>
<feature type="transmembrane region" description="Helical" evidence="1">
    <location>
        <begin position="84"/>
        <end position="104"/>
    </location>
</feature>
<dbReference type="Pfam" id="PF00211">
    <property type="entry name" value="Guanylate_cyc"/>
    <property type="match status" value="1"/>
</dbReference>
<dbReference type="RefSeq" id="WP_169665428.1">
    <property type="nucleotide sequence ID" value="NZ_CP076133.1"/>
</dbReference>
<dbReference type="InterPro" id="IPR001054">
    <property type="entry name" value="A/G_cyclase"/>
</dbReference>
<name>A0AAX1NC62_9BACT</name>
<keyword evidence="4" id="KW-1185">Reference proteome</keyword>
<organism evidence="3 4">
    <name type="scientific">Flammeovirga yaeyamensis</name>
    <dbReference type="NCBI Taxonomy" id="367791"/>
    <lineage>
        <taxon>Bacteria</taxon>
        <taxon>Pseudomonadati</taxon>
        <taxon>Bacteroidota</taxon>
        <taxon>Cytophagia</taxon>
        <taxon>Cytophagales</taxon>
        <taxon>Flammeovirgaceae</taxon>
        <taxon>Flammeovirga</taxon>
    </lineage>
</organism>
<dbReference type="EMBL" id="CP076133">
    <property type="protein sequence ID" value="QWG04536.1"/>
    <property type="molecule type" value="Genomic_DNA"/>
</dbReference>
<feature type="transmembrane region" description="Helical" evidence="1">
    <location>
        <begin position="20"/>
        <end position="38"/>
    </location>
</feature>
<dbReference type="CDD" id="cd07302">
    <property type="entry name" value="CHD"/>
    <property type="match status" value="1"/>
</dbReference>
<dbReference type="PROSITE" id="PS50125">
    <property type="entry name" value="GUANYLATE_CYCLASE_2"/>
    <property type="match status" value="1"/>
</dbReference>
<proteinExistence type="predicted"/>
<feature type="transmembrane region" description="Helical" evidence="1">
    <location>
        <begin position="110"/>
        <end position="130"/>
    </location>
</feature>
<reference evidence="3 4" key="1">
    <citation type="submission" date="2021-05" db="EMBL/GenBank/DDBJ databases">
        <title>Comparative genomic studies on the polysaccharide-degrading batcterial strains of the Flammeovirga genus.</title>
        <authorList>
            <person name="Zewei F."/>
            <person name="Zheng Z."/>
            <person name="Yu L."/>
            <person name="Ruyue G."/>
            <person name="Yanhong M."/>
            <person name="Yuanyuan C."/>
            <person name="Jingyan G."/>
            <person name="Wenjun H."/>
        </authorList>
    </citation>
    <scope>NUCLEOTIDE SEQUENCE [LARGE SCALE GENOMIC DNA]</scope>
    <source>
        <strain evidence="3 4">NBRC:100898</strain>
    </source>
</reference>
<dbReference type="SUPFAM" id="SSF55073">
    <property type="entry name" value="Nucleotide cyclase"/>
    <property type="match status" value="1"/>
</dbReference>
<dbReference type="GO" id="GO:0035556">
    <property type="term" value="P:intracellular signal transduction"/>
    <property type="evidence" value="ECO:0007669"/>
    <property type="project" value="InterPro"/>
</dbReference>
<evidence type="ECO:0000313" key="3">
    <source>
        <dbReference type="EMBL" id="QWG04536.1"/>
    </source>
</evidence>
<evidence type="ECO:0000313" key="4">
    <source>
        <dbReference type="Proteomes" id="UP000678679"/>
    </source>
</evidence>
<dbReference type="GO" id="GO:0004016">
    <property type="term" value="F:adenylate cyclase activity"/>
    <property type="evidence" value="ECO:0007669"/>
    <property type="project" value="UniProtKB-ARBA"/>
</dbReference>
<dbReference type="Proteomes" id="UP000678679">
    <property type="component" value="Chromosome 2"/>
</dbReference>
<feature type="transmembrane region" description="Helical" evidence="1">
    <location>
        <begin position="50"/>
        <end position="72"/>
    </location>
</feature>
<dbReference type="AlphaFoldDB" id="A0AAX1NC62"/>
<evidence type="ECO:0000259" key="2">
    <source>
        <dbReference type="PROSITE" id="PS50125"/>
    </source>
</evidence>
<gene>
    <name evidence="3" type="ORF">KMW28_26935</name>
</gene>